<feature type="binding site" evidence="1">
    <location>
        <begin position="33"/>
        <end position="40"/>
    </location>
    <ligand>
        <name>ATP</name>
        <dbReference type="ChEBI" id="CHEBI:30616"/>
    </ligand>
</feature>
<dbReference type="CDD" id="cd24050">
    <property type="entry name" value="ASKHA_NBD_ANMK"/>
    <property type="match status" value="1"/>
</dbReference>
<dbReference type="AlphaFoldDB" id="F4KZT2"/>
<keyword evidence="1" id="KW-0547">Nucleotide-binding</keyword>
<reference evidence="2 3" key="1">
    <citation type="journal article" date="2011" name="Stand. Genomic Sci.">
        <title>Complete genome sequence of Haliscomenobacter hydrossis type strain (O).</title>
        <authorList>
            <consortium name="US DOE Joint Genome Institute (JGI-PGF)"/>
            <person name="Daligault H."/>
            <person name="Lapidus A."/>
            <person name="Zeytun A."/>
            <person name="Nolan M."/>
            <person name="Lucas S."/>
            <person name="Del Rio T.G."/>
            <person name="Tice H."/>
            <person name="Cheng J.F."/>
            <person name="Tapia R."/>
            <person name="Han C."/>
            <person name="Goodwin L."/>
            <person name="Pitluck S."/>
            <person name="Liolios K."/>
            <person name="Pagani I."/>
            <person name="Ivanova N."/>
            <person name="Huntemann M."/>
            <person name="Mavromatis K."/>
            <person name="Mikhailova N."/>
            <person name="Pati A."/>
            <person name="Chen A."/>
            <person name="Palaniappan K."/>
            <person name="Land M."/>
            <person name="Hauser L."/>
            <person name="Brambilla E.M."/>
            <person name="Rohde M."/>
            <person name="Verbarg S."/>
            <person name="Goker M."/>
            <person name="Bristow J."/>
            <person name="Eisen J.A."/>
            <person name="Markowitz V."/>
            <person name="Hugenholtz P."/>
            <person name="Kyrpides N.C."/>
            <person name="Klenk H.P."/>
            <person name="Woyke T."/>
        </authorList>
    </citation>
    <scope>NUCLEOTIDE SEQUENCE [LARGE SCALE GENOMIC DNA]</scope>
    <source>
        <strain evidence="3">ATCC 27775 / DSM 1100 / LMG 10767 / O</strain>
    </source>
</reference>
<organism evidence="2 3">
    <name type="scientific">Haliscomenobacter hydrossis (strain ATCC 27775 / DSM 1100 / LMG 10767 / O)</name>
    <dbReference type="NCBI Taxonomy" id="760192"/>
    <lineage>
        <taxon>Bacteria</taxon>
        <taxon>Pseudomonadati</taxon>
        <taxon>Bacteroidota</taxon>
        <taxon>Saprospiria</taxon>
        <taxon>Saprospirales</taxon>
        <taxon>Haliscomenobacteraceae</taxon>
        <taxon>Haliscomenobacter</taxon>
    </lineage>
</organism>
<keyword evidence="1 2" id="KW-0418">Kinase</keyword>
<dbReference type="Pfam" id="PF03702">
    <property type="entry name" value="AnmK"/>
    <property type="match status" value="1"/>
</dbReference>
<dbReference type="GO" id="GO:0005524">
    <property type="term" value="F:ATP binding"/>
    <property type="evidence" value="ECO:0007669"/>
    <property type="project" value="UniProtKB-UniRule"/>
</dbReference>
<dbReference type="HAMAP" id="MF_01270">
    <property type="entry name" value="AnhMurNAc_kinase"/>
    <property type="match status" value="1"/>
</dbReference>
<evidence type="ECO:0000313" key="3">
    <source>
        <dbReference type="Proteomes" id="UP000008461"/>
    </source>
</evidence>
<dbReference type="PANTHER" id="PTHR30605:SF0">
    <property type="entry name" value="ANHYDRO-N-ACETYLMURAMIC ACID KINASE"/>
    <property type="match status" value="1"/>
</dbReference>
<dbReference type="GO" id="GO:0097175">
    <property type="term" value="P:1,6-anhydro-N-acetyl-beta-muramic acid catabolic process"/>
    <property type="evidence" value="ECO:0007669"/>
    <property type="project" value="UniProtKB-UniRule"/>
</dbReference>
<dbReference type="eggNOG" id="COG2377">
    <property type="taxonomic scope" value="Bacteria"/>
</dbReference>
<dbReference type="EMBL" id="CP002691">
    <property type="protein sequence ID" value="AEE50518.1"/>
    <property type="molecule type" value="Genomic_DNA"/>
</dbReference>
<accession>F4KZT2</accession>
<dbReference type="Gene3D" id="3.30.420.40">
    <property type="match status" value="2"/>
</dbReference>
<protein>
    <recommendedName>
        <fullName evidence="1">Anhydro-N-acetylmuramic acid kinase</fullName>
        <ecNumber evidence="1">2.7.1.170</ecNumber>
    </recommendedName>
    <alternativeName>
        <fullName evidence="1">AnhMurNAc kinase</fullName>
    </alternativeName>
</protein>
<dbReference type="GO" id="GO:0009254">
    <property type="term" value="P:peptidoglycan turnover"/>
    <property type="evidence" value="ECO:0007669"/>
    <property type="project" value="UniProtKB-UniRule"/>
</dbReference>
<dbReference type="InterPro" id="IPR005338">
    <property type="entry name" value="Anhydro_N_Ac-Mur_kinase"/>
</dbReference>
<comment type="pathway">
    <text evidence="1">Cell wall biogenesis; peptidoglycan recycling.</text>
</comment>
<proteinExistence type="inferred from homology"/>
<keyword evidence="1" id="KW-0119">Carbohydrate metabolism</keyword>
<keyword evidence="3" id="KW-1185">Reference proteome</keyword>
<gene>
    <name evidence="1" type="primary">anmK</name>
    <name evidence="2" type="ordered locus">Halhy_2649</name>
</gene>
<comment type="pathway">
    <text evidence="1">Amino-sugar metabolism; 1,6-anhydro-N-acetylmuramate degradation.</text>
</comment>
<evidence type="ECO:0000313" key="2">
    <source>
        <dbReference type="EMBL" id="AEE50518.1"/>
    </source>
</evidence>
<reference key="2">
    <citation type="submission" date="2011-04" db="EMBL/GenBank/DDBJ databases">
        <title>Complete sequence of chromosome of Haliscomenobacter hydrossis DSM 1100.</title>
        <authorList>
            <consortium name="US DOE Joint Genome Institute (JGI-PGF)"/>
            <person name="Lucas S."/>
            <person name="Han J."/>
            <person name="Lapidus A."/>
            <person name="Bruce D."/>
            <person name="Goodwin L."/>
            <person name="Pitluck S."/>
            <person name="Peters L."/>
            <person name="Kyrpides N."/>
            <person name="Mavromatis K."/>
            <person name="Ivanova N."/>
            <person name="Ovchinnikova G."/>
            <person name="Pagani I."/>
            <person name="Daligault H."/>
            <person name="Detter J.C."/>
            <person name="Han C."/>
            <person name="Land M."/>
            <person name="Hauser L."/>
            <person name="Markowitz V."/>
            <person name="Cheng J.-F."/>
            <person name="Hugenholtz P."/>
            <person name="Woyke T."/>
            <person name="Wu D."/>
            <person name="Verbarg S."/>
            <person name="Frueling A."/>
            <person name="Brambilla E."/>
            <person name="Klenk H.-P."/>
            <person name="Eisen J.A."/>
        </authorList>
    </citation>
    <scope>NUCLEOTIDE SEQUENCE</scope>
    <source>
        <strain>DSM 1100</strain>
    </source>
</reference>
<sequence>MFIKIQLLMNPFLQRLYTIAQKPRRHIIGLMSGTSLDGLDVALCALSGAGAQTQVELLHFATVPYDAHIKAEIRKVFAKREIDFQQLCLLHPHIGILHGQMVNACLEEWNIPAEEVDLVASHGQTVYHAPKTQHGDSNYGNTTLQIGDGDHVAMTTGIITLADFRMRHIAAGGEGAPLAVYGDFFVFAKAGQDRILLNMGGISNFTYLPGDLDASKVFTTDTGPGNTLLDAITRKFYPQMDYDEDGKIALSGQINEPLLKALKDHPFFTAPFPKTTGPEVFNLAYLQTAQEKTQTQNLGVPDLLRTLAQFSADTIVDGIKRVIGNQAFSFYLSGGGAHNPALTGAIQAQFPGASFQSTDVLGIPGDAKEAVLFAILANEAVAGGKTSFGGRHKVPSVVMGKVCWPG</sequence>
<evidence type="ECO:0000256" key="1">
    <source>
        <dbReference type="HAMAP-Rule" id="MF_01270"/>
    </source>
</evidence>
<dbReference type="KEGG" id="hhy:Halhy_2649"/>
<dbReference type="GO" id="GO:0006040">
    <property type="term" value="P:amino sugar metabolic process"/>
    <property type="evidence" value="ECO:0007669"/>
    <property type="project" value="InterPro"/>
</dbReference>
<dbReference type="GO" id="GO:0016773">
    <property type="term" value="F:phosphotransferase activity, alcohol group as acceptor"/>
    <property type="evidence" value="ECO:0007669"/>
    <property type="project" value="UniProtKB-UniRule"/>
</dbReference>
<dbReference type="NCBIfam" id="NF007149">
    <property type="entry name" value="PRK09585.3-4"/>
    <property type="match status" value="1"/>
</dbReference>
<dbReference type="EC" id="2.7.1.170" evidence="1"/>
<comment type="catalytic activity">
    <reaction evidence="1">
        <text>1,6-anhydro-N-acetyl-beta-muramate + ATP + H2O = N-acetyl-D-muramate 6-phosphate + ADP + H(+)</text>
        <dbReference type="Rhea" id="RHEA:24952"/>
        <dbReference type="ChEBI" id="CHEBI:15377"/>
        <dbReference type="ChEBI" id="CHEBI:15378"/>
        <dbReference type="ChEBI" id="CHEBI:30616"/>
        <dbReference type="ChEBI" id="CHEBI:58690"/>
        <dbReference type="ChEBI" id="CHEBI:58722"/>
        <dbReference type="ChEBI" id="CHEBI:456216"/>
        <dbReference type="EC" id="2.7.1.170"/>
    </reaction>
</comment>
<dbReference type="Proteomes" id="UP000008461">
    <property type="component" value="Chromosome"/>
</dbReference>
<dbReference type="HOGENOM" id="CLU_038782_1_0_10"/>
<dbReference type="InterPro" id="IPR043129">
    <property type="entry name" value="ATPase_NBD"/>
</dbReference>
<dbReference type="SUPFAM" id="SSF53067">
    <property type="entry name" value="Actin-like ATPase domain"/>
    <property type="match status" value="1"/>
</dbReference>
<keyword evidence="1" id="KW-0808">Transferase</keyword>
<keyword evidence="1" id="KW-0067">ATP-binding</keyword>
<dbReference type="UniPathway" id="UPA00544"/>
<dbReference type="GO" id="GO:0016301">
    <property type="term" value="F:kinase activity"/>
    <property type="evidence" value="ECO:0007669"/>
    <property type="project" value="UniProtKB-KW"/>
</dbReference>
<comment type="similarity">
    <text evidence="1">Belongs to the anhydro-N-acetylmuramic acid kinase family.</text>
</comment>
<dbReference type="UniPathway" id="UPA00343"/>
<dbReference type="STRING" id="760192.Halhy_2649"/>
<dbReference type="PANTHER" id="PTHR30605">
    <property type="entry name" value="ANHYDRO-N-ACETYLMURAMIC ACID KINASE"/>
    <property type="match status" value="1"/>
</dbReference>
<name>F4KZT2_HALH1</name>
<comment type="function">
    <text evidence="1">Catalyzes the specific phosphorylation of 1,6-anhydro-N-acetylmuramic acid (anhMurNAc) with the simultaneous cleavage of the 1,6-anhydro ring, generating MurNAc-6-P. Is required for the utilization of anhMurNAc either imported from the medium or derived from its own cell wall murein, and thus plays a role in cell wall recycling.</text>
</comment>